<reference evidence="1" key="1">
    <citation type="submission" date="2020-05" db="EMBL/GenBank/DDBJ databases">
        <authorList>
            <person name="Chiriac C."/>
            <person name="Salcher M."/>
            <person name="Ghai R."/>
            <person name="Kavagutti S V."/>
        </authorList>
    </citation>
    <scope>NUCLEOTIDE SEQUENCE</scope>
</reference>
<name>A0A6J5ZRS7_9ZZZZ</name>
<organism evidence="1">
    <name type="scientific">freshwater metagenome</name>
    <dbReference type="NCBI Taxonomy" id="449393"/>
    <lineage>
        <taxon>unclassified sequences</taxon>
        <taxon>metagenomes</taxon>
        <taxon>ecological metagenomes</taxon>
    </lineage>
</organism>
<sequence>MVQEIVGGEWLFDVGEIKIIEFRKRFRVIKCVSPVGVDA</sequence>
<dbReference type="EMBL" id="CAESAL010000044">
    <property type="protein sequence ID" value="CAB4343517.1"/>
    <property type="molecule type" value="Genomic_DNA"/>
</dbReference>
<dbReference type="AlphaFoldDB" id="A0A6J5ZRS7"/>
<protein>
    <submittedName>
        <fullName evidence="1">Unannotated protein</fullName>
    </submittedName>
</protein>
<dbReference type="EMBL" id="CAFAAM010000008">
    <property type="protein sequence ID" value="CAB4793040.1"/>
    <property type="molecule type" value="Genomic_DNA"/>
</dbReference>
<evidence type="ECO:0000313" key="2">
    <source>
        <dbReference type="EMBL" id="CAB4793040.1"/>
    </source>
</evidence>
<proteinExistence type="predicted"/>
<gene>
    <name evidence="2" type="ORF">UFOPK3010_00116</name>
    <name evidence="1" type="ORF">UFOPK3331_01238</name>
</gene>
<accession>A0A6J5ZRS7</accession>
<evidence type="ECO:0000313" key="1">
    <source>
        <dbReference type="EMBL" id="CAB4343517.1"/>
    </source>
</evidence>